<evidence type="ECO:0000259" key="5">
    <source>
        <dbReference type="PROSITE" id="PS51635"/>
    </source>
</evidence>
<evidence type="ECO:0000313" key="6">
    <source>
        <dbReference type="EMBL" id="MBB3996633.1"/>
    </source>
</evidence>
<dbReference type="PANTHER" id="PTHR14226:SF76">
    <property type="entry name" value="NTE FAMILY PROTEIN RSSA"/>
    <property type="match status" value="1"/>
</dbReference>
<dbReference type="PROSITE" id="PS51635">
    <property type="entry name" value="PNPLA"/>
    <property type="match status" value="1"/>
</dbReference>
<dbReference type="Pfam" id="PF01734">
    <property type="entry name" value="Patatin"/>
    <property type="match status" value="1"/>
</dbReference>
<keyword evidence="2 4" id="KW-0442">Lipid degradation</keyword>
<dbReference type="GO" id="GO:0016042">
    <property type="term" value="P:lipid catabolic process"/>
    <property type="evidence" value="ECO:0007669"/>
    <property type="project" value="UniProtKB-UniRule"/>
</dbReference>
<keyword evidence="3 4" id="KW-0443">Lipid metabolism</keyword>
<comment type="caution">
    <text evidence="6">The sequence shown here is derived from an EMBL/GenBank/DDBJ whole genome shotgun (WGS) entry which is preliminary data.</text>
</comment>
<feature type="short sequence motif" description="GXGXXG" evidence="4">
    <location>
        <begin position="22"/>
        <end position="27"/>
    </location>
</feature>
<feature type="active site" description="Proton acceptor" evidence="4">
    <location>
        <position position="180"/>
    </location>
</feature>
<feature type="domain" description="PNPLA" evidence="5">
    <location>
        <begin position="18"/>
        <end position="193"/>
    </location>
</feature>
<evidence type="ECO:0000256" key="1">
    <source>
        <dbReference type="ARBA" id="ARBA00022801"/>
    </source>
</evidence>
<organism evidence="6 7">
    <name type="scientific">Aureimonas pseudogalii</name>
    <dbReference type="NCBI Taxonomy" id="1744844"/>
    <lineage>
        <taxon>Bacteria</taxon>
        <taxon>Pseudomonadati</taxon>
        <taxon>Pseudomonadota</taxon>
        <taxon>Alphaproteobacteria</taxon>
        <taxon>Hyphomicrobiales</taxon>
        <taxon>Aurantimonadaceae</taxon>
        <taxon>Aureimonas</taxon>
    </lineage>
</organism>
<proteinExistence type="predicted"/>
<dbReference type="PANTHER" id="PTHR14226">
    <property type="entry name" value="NEUROPATHY TARGET ESTERASE/SWISS CHEESE D.MELANOGASTER"/>
    <property type="match status" value="1"/>
</dbReference>
<dbReference type="AlphaFoldDB" id="A0A7W6H394"/>
<dbReference type="InterPro" id="IPR050301">
    <property type="entry name" value="NTE"/>
</dbReference>
<dbReference type="Gene3D" id="3.40.1090.10">
    <property type="entry name" value="Cytosolic phospholipase A2 catalytic domain"/>
    <property type="match status" value="2"/>
</dbReference>
<dbReference type="GO" id="GO:0016787">
    <property type="term" value="F:hydrolase activity"/>
    <property type="evidence" value="ECO:0007669"/>
    <property type="project" value="UniProtKB-UniRule"/>
</dbReference>
<accession>A0A7W6H394</accession>
<gene>
    <name evidence="6" type="ORF">GGR04_000454</name>
</gene>
<evidence type="ECO:0000256" key="4">
    <source>
        <dbReference type="PROSITE-ProRule" id="PRU01161"/>
    </source>
</evidence>
<evidence type="ECO:0000313" key="7">
    <source>
        <dbReference type="Proteomes" id="UP000542776"/>
    </source>
</evidence>
<dbReference type="InterPro" id="IPR002641">
    <property type="entry name" value="PNPLA_dom"/>
</dbReference>
<feature type="short sequence motif" description="DGA/G" evidence="4">
    <location>
        <begin position="180"/>
        <end position="182"/>
    </location>
</feature>
<keyword evidence="7" id="KW-1185">Reference proteome</keyword>
<dbReference type="InterPro" id="IPR016035">
    <property type="entry name" value="Acyl_Trfase/lysoPLipase"/>
</dbReference>
<feature type="active site" description="Nucleophile" evidence="4">
    <location>
        <position position="51"/>
    </location>
</feature>
<protein>
    <submittedName>
        <fullName evidence="6">NTE family protein</fullName>
    </submittedName>
</protein>
<name>A0A7W6H394_9HYPH</name>
<dbReference type="SUPFAM" id="SSF52151">
    <property type="entry name" value="FabD/lysophospholipase-like"/>
    <property type="match status" value="1"/>
</dbReference>
<dbReference type="Proteomes" id="UP000542776">
    <property type="component" value="Unassembled WGS sequence"/>
</dbReference>
<evidence type="ECO:0000256" key="3">
    <source>
        <dbReference type="ARBA" id="ARBA00023098"/>
    </source>
</evidence>
<feature type="short sequence motif" description="GXSXG" evidence="4">
    <location>
        <begin position="49"/>
        <end position="53"/>
    </location>
</feature>
<dbReference type="EMBL" id="JACIEK010000001">
    <property type="protein sequence ID" value="MBB3996633.1"/>
    <property type="molecule type" value="Genomic_DNA"/>
</dbReference>
<dbReference type="RefSeq" id="WP_183197427.1">
    <property type="nucleotide sequence ID" value="NZ_JACIEK010000001.1"/>
</dbReference>
<evidence type="ECO:0000256" key="2">
    <source>
        <dbReference type="ARBA" id="ARBA00022963"/>
    </source>
</evidence>
<reference evidence="6 7" key="1">
    <citation type="submission" date="2020-08" db="EMBL/GenBank/DDBJ databases">
        <title>Genomic Encyclopedia of Type Strains, Phase IV (KMG-IV): sequencing the most valuable type-strain genomes for metagenomic binning, comparative biology and taxonomic classification.</title>
        <authorList>
            <person name="Goeker M."/>
        </authorList>
    </citation>
    <scope>NUCLEOTIDE SEQUENCE [LARGE SCALE GENOMIC DNA]</scope>
    <source>
        <strain evidence="6 7">DSM 102238</strain>
    </source>
</reference>
<keyword evidence="1 4" id="KW-0378">Hydrolase</keyword>
<sequence>MSVSPTSPSPLSDPSIGLALGGGGARGLAHIHVLQAFDDLSLKPARIAGSSIGALIGAAFAAGLTAREIRAHVFEALANRRLVVGTLWRTRPPSFAEFIAEGGLRFGQLNAERVIAAFLPARVPGQFEDLAIPLTVIATDFFAGRECELTSGPLPSAIAASAAIPAVFRPVRRDGVVLVDGGITNPLPFDVAARGCDLVVACDVTGGPVASGAPLPRPIETMFGASQLMMQAIIRAKLACGAPEIFVQPAVSGYGVLDFLRARVIVEETSPVREQTKRAIEAAFAGRGWPLGRPSPEEVARTVA</sequence>